<protein>
    <submittedName>
        <fullName evidence="2">Uncharacterized protein</fullName>
    </submittedName>
</protein>
<organism evidence="2 3">
    <name type="scientific">Nannochloropsis gaditana</name>
    <dbReference type="NCBI Taxonomy" id="72520"/>
    <lineage>
        <taxon>Eukaryota</taxon>
        <taxon>Sar</taxon>
        <taxon>Stramenopiles</taxon>
        <taxon>Ochrophyta</taxon>
        <taxon>Eustigmatophyceae</taxon>
        <taxon>Eustigmatales</taxon>
        <taxon>Monodopsidaceae</taxon>
        <taxon>Nannochloropsis</taxon>
    </lineage>
</organism>
<keyword evidence="3" id="KW-1185">Reference proteome</keyword>
<evidence type="ECO:0000313" key="3">
    <source>
        <dbReference type="Proteomes" id="UP000019335"/>
    </source>
</evidence>
<dbReference type="Proteomes" id="UP000019335">
    <property type="component" value="Chromosome 6"/>
</dbReference>
<dbReference type="OrthoDB" id="10355782at2759"/>
<reference evidence="2 3" key="1">
    <citation type="journal article" date="2014" name="Mol. Plant">
        <title>Chromosome Scale Genome Assembly and Transcriptome Profiling of Nannochloropsis gaditana in Nitrogen Depletion.</title>
        <authorList>
            <person name="Corteggiani Carpinelli E."/>
            <person name="Telatin A."/>
            <person name="Vitulo N."/>
            <person name="Forcato C."/>
            <person name="D'Angelo M."/>
            <person name="Schiavon R."/>
            <person name="Vezzi A."/>
            <person name="Giacometti G.M."/>
            <person name="Morosinotto T."/>
            <person name="Valle G."/>
        </authorList>
    </citation>
    <scope>NUCLEOTIDE SEQUENCE [LARGE SCALE GENOMIC DNA]</scope>
    <source>
        <strain evidence="2 3">B-31</strain>
    </source>
</reference>
<proteinExistence type="predicted"/>
<feature type="chain" id="PRO_5004903735" evidence="1">
    <location>
        <begin position="28"/>
        <end position="223"/>
    </location>
</feature>
<dbReference type="EMBL" id="AZIL01000424">
    <property type="protein sequence ID" value="EWM27707.1"/>
    <property type="molecule type" value="Genomic_DNA"/>
</dbReference>
<evidence type="ECO:0000313" key="2">
    <source>
        <dbReference type="EMBL" id="EWM27707.1"/>
    </source>
</evidence>
<sequence length="223" mass="23888">MSGPMPLSRVFLLTLVTLQGVAVPTFAASVNTRAIPSFSTSLGFTCNPIEKSSTQNVGCLVGEAQLSLDMFDTGIGQVGLRINNNGEHRSVVSEIYVVDEAGLMRPRSLSLQSDGGAQFRSSTREHMFPIGRVDDTKECKADIALIRRKEVSKIGRFLRNNGISNNGAALTLLLKTTNAALDAELLAEASRECLLRVAVVLTSLKDDPSAKTTFLSSCIPSTL</sequence>
<accession>W7TNR4</accession>
<keyword evidence="1" id="KW-0732">Signal</keyword>
<name>W7TNR4_9STRA</name>
<evidence type="ECO:0000256" key="1">
    <source>
        <dbReference type="SAM" id="SignalP"/>
    </source>
</evidence>
<dbReference type="AlphaFoldDB" id="W7TNR4"/>
<comment type="caution">
    <text evidence="2">The sequence shown here is derived from an EMBL/GenBank/DDBJ whole genome shotgun (WGS) entry which is preliminary data.</text>
</comment>
<gene>
    <name evidence="2" type="ORF">Naga_100034g27</name>
</gene>
<feature type="signal peptide" evidence="1">
    <location>
        <begin position="1"/>
        <end position="27"/>
    </location>
</feature>